<comment type="subcellular location">
    <subcellularLocation>
        <location evidence="11">Cytoplasm</location>
    </subcellularLocation>
    <text evidence="11">Associates with ribosomes.</text>
</comment>
<evidence type="ECO:0000256" key="1">
    <source>
        <dbReference type="ARBA" id="ARBA00022490"/>
    </source>
</evidence>
<sequence>MPLISLRNVQLSFGGPALLDQITLSIDKGERICLLGRNGAGKSTLMKLIAGEIQSDDGQSTVQQGAIITYLTQEVPDDVTGSVFDVVSSGLGALGELIRQYHQLTIGLESGGDATLLNQLSAVQHRLEADNGWRTEQRVEAIVSRLSLDADLAFSTLSGGLKRRVLLAKALVLEPDLLLLDEPTNHLDIASIDWLEAFLLGFNGALLFVTHDRLFLQRLATRIIELDRGHLTDWPGDYQNFLRRKDEMLNAEGKANARFDKKLVREEVWIRQGIKARRTRNEGRVRALQAMRADRSKRRTRPGKVRMALHKAEQSGKLVVEAENVNYVWDTIPTIKAFSTTILRGDKVGVIGPNGIGKTTLLNLLLGQLAPIAGKIRFGTRLEVAYFDQIRAALNEEKSVQHNVADGSDTVVINGRTKHIVGYLQDFLFPPERIRQPVKALSGGERNRLLLAKLFTRPSNILVMDEPTNDLDLETLELLEELLLDYQGTLLLVSHDRAFLNSVVSSTLVFEGDGQVSEYVGGYDDWLRQRVTAEPVPKKPPPLATAQSLSQPRQTLGSADDNEPGNKKLSYKAQRELDLLPAKIQEIETEIEKIRAEMSAPHFYRQTSEKISAMTTKLADVEAELARNYQRWEVLEAQVK</sequence>
<keyword evidence="1 11" id="KW-0963">Cytoplasm</keyword>
<dbReference type="GO" id="GO:0005524">
    <property type="term" value="F:ATP binding"/>
    <property type="evidence" value="ECO:0007669"/>
    <property type="project" value="UniProtKB-UniRule"/>
</dbReference>
<evidence type="ECO:0000256" key="12">
    <source>
        <dbReference type="SAM" id="MobiDB-lite"/>
    </source>
</evidence>
<evidence type="ECO:0000256" key="8">
    <source>
        <dbReference type="ARBA" id="ARBA00023204"/>
    </source>
</evidence>
<dbReference type="CDD" id="cd03221">
    <property type="entry name" value="ABCF_EF-3"/>
    <property type="match status" value="1"/>
</dbReference>
<evidence type="ECO:0000256" key="11">
    <source>
        <dbReference type="HAMAP-Rule" id="MF_00848"/>
    </source>
</evidence>
<dbReference type="InterPro" id="IPR051309">
    <property type="entry name" value="ABCF_ATPase"/>
</dbReference>
<dbReference type="GO" id="GO:0043022">
    <property type="term" value="F:ribosome binding"/>
    <property type="evidence" value="ECO:0007669"/>
    <property type="project" value="UniProtKB-UniRule"/>
</dbReference>
<dbReference type="Pfam" id="PF16326">
    <property type="entry name" value="ABC_tran_CTD"/>
    <property type="match status" value="1"/>
</dbReference>
<dbReference type="GO" id="GO:0005737">
    <property type="term" value="C:cytoplasm"/>
    <property type="evidence" value="ECO:0007669"/>
    <property type="project" value="UniProtKB-SubCell"/>
</dbReference>
<accession>A0A450ZQ02</accession>
<dbReference type="HAMAP" id="MF_00848">
    <property type="entry name" value="Uup"/>
    <property type="match status" value="1"/>
</dbReference>
<comment type="similarity">
    <text evidence="10 11">Belongs to the ABC transporter superfamily. ABCF family. Uup subfamily.</text>
</comment>
<comment type="function">
    <text evidence="11">Probably plays a role in ribosome assembly or function. May be involved in resolution of branched DNA intermediates that result from template switching in postreplication gaps. Binds DNA and has ATPase activity.</text>
</comment>
<evidence type="ECO:0000256" key="7">
    <source>
        <dbReference type="ARBA" id="ARBA00023125"/>
    </source>
</evidence>
<keyword evidence="3 11" id="KW-0547">Nucleotide-binding</keyword>
<dbReference type="InterPro" id="IPR032524">
    <property type="entry name" value="ABC_tran_C"/>
</dbReference>
<dbReference type="InterPro" id="IPR003439">
    <property type="entry name" value="ABC_transporter-like_ATP-bd"/>
</dbReference>
<dbReference type="GO" id="GO:0006281">
    <property type="term" value="P:DNA repair"/>
    <property type="evidence" value="ECO:0007669"/>
    <property type="project" value="UniProtKB-KW"/>
</dbReference>
<organism evidence="15">
    <name type="scientific">Candidatus Kentrum sp. TUN</name>
    <dbReference type="NCBI Taxonomy" id="2126343"/>
    <lineage>
        <taxon>Bacteria</taxon>
        <taxon>Pseudomonadati</taxon>
        <taxon>Pseudomonadota</taxon>
        <taxon>Gammaproteobacteria</taxon>
        <taxon>Candidatus Kentrum</taxon>
    </lineage>
</organism>
<feature type="domain" description="ABC transporter" evidence="13">
    <location>
        <begin position="320"/>
        <end position="538"/>
    </location>
</feature>
<dbReference type="EMBL" id="CAADFV010000005">
    <property type="protein sequence ID" value="VFK51123.1"/>
    <property type="molecule type" value="Genomic_DNA"/>
</dbReference>
<dbReference type="Pfam" id="PF12848">
    <property type="entry name" value="ABC_tran_Xtn"/>
    <property type="match status" value="1"/>
</dbReference>
<keyword evidence="6 11" id="KW-0067">ATP-binding</keyword>
<evidence type="ECO:0000256" key="10">
    <source>
        <dbReference type="ARBA" id="ARBA00061478"/>
    </source>
</evidence>
<comment type="catalytic activity">
    <reaction evidence="9 11">
        <text>ATP + H2O = ADP + phosphate + H(+)</text>
        <dbReference type="Rhea" id="RHEA:13065"/>
        <dbReference type="ChEBI" id="CHEBI:15377"/>
        <dbReference type="ChEBI" id="CHEBI:15378"/>
        <dbReference type="ChEBI" id="CHEBI:30616"/>
        <dbReference type="ChEBI" id="CHEBI:43474"/>
        <dbReference type="ChEBI" id="CHEBI:456216"/>
    </reaction>
</comment>
<dbReference type="EMBL" id="CAADFY010000075">
    <property type="protein sequence ID" value="VFK55826.1"/>
    <property type="molecule type" value="Genomic_DNA"/>
</dbReference>
<feature type="binding site" evidence="11">
    <location>
        <begin position="36"/>
        <end position="43"/>
    </location>
    <ligand>
        <name>ATP</name>
        <dbReference type="ChEBI" id="CHEBI:30616"/>
        <label>1</label>
    </ligand>
</feature>
<dbReference type="AlphaFoldDB" id="A0A450ZQ02"/>
<evidence type="ECO:0000259" key="13">
    <source>
        <dbReference type="PROSITE" id="PS50893"/>
    </source>
</evidence>
<keyword evidence="4 11" id="KW-0227">DNA damage</keyword>
<feature type="domain" description="ABC transporter" evidence="13">
    <location>
        <begin position="4"/>
        <end position="253"/>
    </location>
</feature>
<dbReference type="Gene3D" id="1.10.287.380">
    <property type="entry name" value="Valyl-tRNA synthetase, C-terminal domain"/>
    <property type="match status" value="1"/>
</dbReference>
<evidence type="ECO:0000256" key="5">
    <source>
        <dbReference type="ARBA" id="ARBA00022801"/>
    </source>
</evidence>
<dbReference type="Pfam" id="PF00005">
    <property type="entry name" value="ABC_tran"/>
    <property type="match status" value="2"/>
</dbReference>
<dbReference type="PANTHER" id="PTHR42855:SF1">
    <property type="entry name" value="ABC TRANSPORTER DOMAIN-CONTAINING PROTEIN"/>
    <property type="match status" value="1"/>
</dbReference>
<evidence type="ECO:0000256" key="3">
    <source>
        <dbReference type="ARBA" id="ARBA00022741"/>
    </source>
</evidence>
<evidence type="ECO:0000313" key="14">
    <source>
        <dbReference type="EMBL" id="VFK51123.1"/>
    </source>
</evidence>
<evidence type="ECO:0000256" key="9">
    <source>
        <dbReference type="ARBA" id="ARBA00049360"/>
    </source>
</evidence>
<dbReference type="FunFam" id="3.40.50.300:FF:000011">
    <property type="entry name" value="Putative ABC transporter ATP-binding component"/>
    <property type="match status" value="1"/>
</dbReference>
<dbReference type="FunFam" id="3.40.50.300:FF:000309">
    <property type="entry name" value="ABC transporter ATP-binding protein"/>
    <property type="match status" value="1"/>
</dbReference>
<keyword evidence="11" id="KW-0175">Coiled coil</keyword>
<dbReference type="Gene3D" id="3.40.50.300">
    <property type="entry name" value="P-loop containing nucleotide triphosphate hydrolases"/>
    <property type="match status" value="2"/>
</dbReference>
<dbReference type="EC" id="3.6.1.-" evidence="11"/>
<protein>
    <recommendedName>
        <fullName evidence="11">ATP-binding protein Uup</fullName>
        <ecNumber evidence="11">3.6.1.-</ecNumber>
    </recommendedName>
</protein>
<keyword evidence="5 11" id="KW-0378">Hydrolase</keyword>
<dbReference type="GO" id="GO:0003677">
    <property type="term" value="F:DNA binding"/>
    <property type="evidence" value="ECO:0007669"/>
    <property type="project" value="UniProtKB-UniRule"/>
</dbReference>
<dbReference type="PROSITE" id="PS50893">
    <property type="entry name" value="ABC_TRANSPORTER_2"/>
    <property type="match status" value="2"/>
</dbReference>
<dbReference type="SMART" id="SM00382">
    <property type="entry name" value="AAA"/>
    <property type="match status" value="2"/>
</dbReference>
<evidence type="ECO:0000256" key="6">
    <source>
        <dbReference type="ARBA" id="ARBA00022840"/>
    </source>
</evidence>
<keyword evidence="7 11" id="KW-0238">DNA-binding</keyword>
<proteinExistence type="inferred from homology"/>
<keyword evidence="8 11" id="KW-0234">DNA repair</keyword>
<dbReference type="InterPro" id="IPR027417">
    <property type="entry name" value="P-loop_NTPase"/>
</dbReference>
<dbReference type="InterPro" id="IPR017871">
    <property type="entry name" value="ABC_transporter-like_CS"/>
</dbReference>
<feature type="compositionally biased region" description="Polar residues" evidence="12">
    <location>
        <begin position="545"/>
        <end position="557"/>
    </location>
</feature>
<keyword evidence="2 11" id="KW-0677">Repeat</keyword>
<name>A0A450ZQ02_9GAMM</name>
<feature type="coiled-coil region" evidence="11">
    <location>
        <begin position="577"/>
        <end position="624"/>
    </location>
</feature>
<feature type="binding site" evidence="11">
    <location>
        <begin position="352"/>
        <end position="359"/>
    </location>
    <ligand>
        <name>ATP</name>
        <dbReference type="ChEBI" id="CHEBI:30616"/>
        <label>2</label>
    </ligand>
</feature>
<dbReference type="PANTHER" id="PTHR42855">
    <property type="entry name" value="ABC TRANSPORTER ATP-BINDING SUBUNIT"/>
    <property type="match status" value="1"/>
</dbReference>
<gene>
    <name evidence="11" type="primary">uup</name>
    <name evidence="14" type="ORF">BECKTUN1418E_GA0071001_10052</name>
    <name evidence="15" type="ORF">BECKTUN1418F_GA0071002_10752</name>
</gene>
<reference evidence="15" key="1">
    <citation type="submission" date="2019-02" db="EMBL/GenBank/DDBJ databases">
        <authorList>
            <person name="Gruber-Vodicka R. H."/>
            <person name="Seah K. B. B."/>
        </authorList>
    </citation>
    <scope>NUCLEOTIDE SEQUENCE</scope>
    <source>
        <strain evidence="14">BECK_BY2</strain>
        <strain evidence="15">BECK_BY3</strain>
    </source>
</reference>
<evidence type="ECO:0000256" key="4">
    <source>
        <dbReference type="ARBA" id="ARBA00022763"/>
    </source>
</evidence>
<dbReference type="GO" id="GO:0016887">
    <property type="term" value="F:ATP hydrolysis activity"/>
    <property type="evidence" value="ECO:0007669"/>
    <property type="project" value="UniProtKB-UniRule"/>
</dbReference>
<dbReference type="InterPro" id="IPR003593">
    <property type="entry name" value="AAA+_ATPase"/>
</dbReference>
<evidence type="ECO:0000313" key="15">
    <source>
        <dbReference type="EMBL" id="VFK55826.1"/>
    </source>
</evidence>
<feature type="region of interest" description="Disordered" evidence="12">
    <location>
        <begin position="535"/>
        <end position="567"/>
    </location>
</feature>
<evidence type="ECO:0000256" key="2">
    <source>
        <dbReference type="ARBA" id="ARBA00022737"/>
    </source>
</evidence>
<dbReference type="InterPro" id="IPR032781">
    <property type="entry name" value="ABC_tran_Xtn"/>
</dbReference>
<dbReference type="SUPFAM" id="SSF52540">
    <property type="entry name" value="P-loop containing nucleoside triphosphate hydrolases"/>
    <property type="match status" value="2"/>
</dbReference>
<dbReference type="InterPro" id="IPR043686">
    <property type="entry name" value="Uup"/>
</dbReference>
<dbReference type="PROSITE" id="PS00211">
    <property type="entry name" value="ABC_TRANSPORTER_1"/>
    <property type="match status" value="1"/>
</dbReference>
<dbReference type="InterPro" id="IPR037118">
    <property type="entry name" value="Val-tRNA_synth_C_sf"/>
</dbReference>